<proteinExistence type="predicted"/>
<evidence type="ECO:0000256" key="1">
    <source>
        <dbReference type="SAM" id="MobiDB-lite"/>
    </source>
</evidence>
<dbReference type="STRING" id="1380566.A0A179F8E5"/>
<organism evidence="2 3">
    <name type="scientific">Pochonia chlamydosporia 170</name>
    <dbReference type="NCBI Taxonomy" id="1380566"/>
    <lineage>
        <taxon>Eukaryota</taxon>
        <taxon>Fungi</taxon>
        <taxon>Dikarya</taxon>
        <taxon>Ascomycota</taxon>
        <taxon>Pezizomycotina</taxon>
        <taxon>Sordariomycetes</taxon>
        <taxon>Hypocreomycetidae</taxon>
        <taxon>Hypocreales</taxon>
        <taxon>Clavicipitaceae</taxon>
        <taxon>Pochonia</taxon>
    </lineage>
</organism>
<dbReference type="OrthoDB" id="10264507at2759"/>
<dbReference type="EMBL" id="LSBJ02000007">
    <property type="protein sequence ID" value="OAQ61551.2"/>
    <property type="molecule type" value="Genomic_DNA"/>
</dbReference>
<dbReference type="RefSeq" id="XP_022284140.1">
    <property type="nucleotide sequence ID" value="XM_022428654.1"/>
</dbReference>
<keyword evidence="3" id="KW-1185">Reference proteome</keyword>
<dbReference type="Proteomes" id="UP000078397">
    <property type="component" value="Unassembled WGS sequence"/>
</dbReference>
<feature type="region of interest" description="Disordered" evidence="1">
    <location>
        <begin position="335"/>
        <end position="361"/>
    </location>
</feature>
<name>A0A179F8E5_METCM</name>
<accession>A0A179F8E5</accession>
<gene>
    <name evidence="2" type="ORF">VFPPC_09377</name>
</gene>
<evidence type="ECO:0000313" key="2">
    <source>
        <dbReference type="EMBL" id="OAQ61551.2"/>
    </source>
</evidence>
<protein>
    <submittedName>
        <fullName evidence="2">Uncharacterized protein</fullName>
    </submittedName>
</protein>
<feature type="compositionally biased region" description="Basic and acidic residues" evidence="1">
    <location>
        <begin position="348"/>
        <end position="360"/>
    </location>
</feature>
<sequence length="406" mass="45464">MASLVFCCADIKPYRPQYLSHESKFTSFLSWAAFPRESALSTNKDEPDVVDLAPFAVQLVRQKNYGSLESKKYFVPAKNSSNDFIEVAEDDLIRANFEKLNSYKNYKCKTHDKFFEVNIYQKDPVNIHHWRATLARPARDIDLGERPKRPQTDDPSNLRLLTTPVAAKGSAIGNNEGTGKIETLGGTDAFTPPAEILHLHQVLRVIFNLNTHTPGKGKLLSLLAFNDLKSGLASIGKDLNLDLNPTWSQNLNAAEITELTMNCGEDTLLKASHAQRQAIQANLTTAFQDALRSNVGSNGNRDQLIQILRETSRSNGIGDDCKCMIRSALGVVAGDEGNSASNQDDNGQEEHTASRMSEQECREEEEDILSRWRAFDLDCDRYDYELEERDYTACDKECGYCGKCDY</sequence>
<comment type="caution">
    <text evidence="2">The sequence shown here is derived from an EMBL/GenBank/DDBJ whole genome shotgun (WGS) entry which is preliminary data.</text>
</comment>
<reference evidence="2 3" key="1">
    <citation type="journal article" date="2016" name="PLoS Pathog.">
        <title>Biosynthesis of antibiotic leucinostatins in bio-control fungus Purpureocillium lilacinum and their inhibition on phytophthora revealed by genome mining.</title>
        <authorList>
            <person name="Wang G."/>
            <person name="Liu Z."/>
            <person name="Lin R."/>
            <person name="Li E."/>
            <person name="Mao Z."/>
            <person name="Ling J."/>
            <person name="Yang Y."/>
            <person name="Yin W.B."/>
            <person name="Xie B."/>
        </authorList>
    </citation>
    <scope>NUCLEOTIDE SEQUENCE [LARGE SCALE GENOMIC DNA]</scope>
    <source>
        <strain evidence="2">170</strain>
    </source>
</reference>
<dbReference type="GeneID" id="28851914"/>
<dbReference type="AlphaFoldDB" id="A0A179F8E5"/>
<dbReference type="KEGG" id="pchm:VFPPC_09377"/>
<evidence type="ECO:0000313" key="3">
    <source>
        <dbReference type="Proteomes" id="UP000078397"/>
    </source>
</evidence>